<gene>
    <name evidence="2" type="ORF">SCLAV_1464</name>
</gene>
<dbReference type="OrthoDB" id="4236662at2"/>
<proteinExistence type="predicted"/>
<organism evidence="2 3">
    <name type="scientific">Streptomyces clavuligerus</name>
    <dbReference type="NCBI Taxonomy" id="1901"/>
    <lineage>
        <taxon>Bacteria</taxon>
        <taxon>Bacillati</taxon>
        <taxon>Actinomycetota</taxon>
        <taxon>Actinomycetes</taxon>
        <taxon>Kitasatosporales</taxon>
        <taxon>Streptomycetaceae</taxon>
        <taxon>Streptomyces</taxon>
    </lineage>
</organism>
<dbReference type="AlphaFoldDB" id="B5GXF8"/>
<accession>B5GXF8</accession>
<feature type="domain" description="DUF7848" evidence="1">
    <location>
        <begin position="33"/>
        <end position="106"/>
    </location>
</feature>
<protein>
    <recommendedName>
        <fullName evidence="1">DUF7848 domain-containing protein</fullName>
    </recommendedName>
</protein>
<reference evidence="2 3" key="1">
    <citation type="journal article" date="2010" name="Genome Biol. Evol.">
        <title>The sequence of a 1.8-mb bacterial linear plasmid reveals a rich evolutionary reservoir of secondary metabolic pathways.</title>
        <authorList>
            <person name="Medema M.H."/>
            <person name="Trefzer A."/>
            <person name="Kovalchuk A."/>
            <person name="van den Berg M."/>
            <person name="Mueller U."/>
            <person name="Heijne W."/>
            <person name="Wu L."/>
            <person name="Alam M.T."/>
            <person name="Ronning C.M."/>
            <person name="Nierman W.C."/>
            <person name="Bovenberg R.A.L."/>
            <person name="Breitling R."/>
            <person name="Takano E."/>
        </authorList>
    </citation>
    <scope>NUCLEOTIDE SEQUENCE [LARGE SCALE GENOMIC DNA]</scope>
    <source>
        <strain evidence="3">ATCC 27064 / DSM 738 / JCM 4710 / NBRC 13307 / NCIMB 12785 / NRRL 3585 / VKM Ac-602</strain>
    </source>
</reference>
<sequence>MATRDRCMAWHDKGVRFHHRCVTGKYMESTANMTKQHTTIPFGAADISPALTPVEGAPTVRVVECTECEEQSPLGPPLAEFAAWALGHAAATGHHSFQQVTTKLLHTGATSPAEPGIS</sequence>
<evidence type="ECO:0000313" key="2">
    <source>
        <dbReference type="EMBL" id="EFG06541.1"/>
    </source>
</evidence>
<dbReference type="InterPro" id="IPR057170">
    <property type="entry name" value="DUF7848"/>
</dbReference>
<dbReference type="STRING" id="1901.BB341_20850"/>
<dbReference type="EMBL" id="CM000913">
    <property type="protein sequence ID" value="EFG06541.1"/>
    <property type="molecule type" value="Genomic_DNA"/>
</dbReference>
<name>B5GXF8_STRCL</name>
<evidence type="ECO:0000259" key="1">
    <source>
        <dbReference type="Pfam" id="PF25232"/>
    </source>
</evidence>
<keyword evidence="3" id="KW-1185">Reference proteome</keyword>
<evidence type="ECO:0000313" key="3">
    <source>
        <dbReference type="Proteomes" id="UP000002357"/>
    </source>
</evidence>
<dbReference type="KEGG" id="sclf:BB341_20850"/>
<dbReference type="Pfam" id="PF25232">
    <property type="entry name" value="DUF7848"/>
    <property type="match status" value="1"/>
</dbReference>
<dbReference type="Proteomes" id="UP000002357">
    <property type="component" value="Chromosome"/>
</dbReference>